<evidence type="ECO:0000256" key="2">
    <source>
        <dbReference type="ARBA" id="ARBA00022475"/>
    </source>
</evidence>
<dbReference type="InterPro" id="IPR008271">
    <property type="entry name" value="Ser/Thr_kinase_AS"/>
</dbReference>
<proteinExistence type="inferred from homology"/>
<evidence type="ECO:0000256" key="15">
    <source>
        <dbReference type="ARBA" id="ARBA00023180"/>
    </source>
</evidence>
<feature type="domain" description="Apple" evidence="23">
    <location>
        <begin position="346"/>
        <end position="421"/>
    </location>
</feature>
<dbReference type="InterPro" id="IPR000719">
    <property type="entry name" value="Prot_kinase_dom"/>
</dbReference>
<dbReference type="CDD" id="cd00028">
    <property type="entry name" value="B_lectin"/>
    <property type="match status" value="1"/>
</dbReference>
<dbReference type="SUPFAM" id="SSF51110">
    <property type="entry name" value="alpha-D-mannose-specific plant lectins"/>
    <property type="match status" value="1"/>
</dbReference>
<sequence>MEEEKGRHRCSVFLTFMILSTITLRTSHAADTLSAGQSIRDGQTLISATQTFELGFFSPPNSSNRYVGIWYHKLSPRTIIWVGNRERPIPNISGFLTIDAQGTLMILDKIGTSIMIASNTGSTNLTSATLLDSGNLVLKQWNSSQDAQPLWQSFDHPTDTFLPGMKLGLDGKRNRLLTSWRSSDDPGPGDFSAGIDPNGTKQFFMWYKGEVQWQSGVWNGTSFGLVNRMTSGQYNITYTPHWIDGYYYYTFGDSSVITRGVLEVSGQFKQFIWLESEEEWVVLWVQPKELPCEVRATCGVNGICSGSHDNSTTCRCMYGFVPASYQRWISNDWSEGCMRRTPTTECESDGFFRSTSVTLPIFSSREGNSSVSLEDCKSSCGRDCSCTAYAAAYANGTGCLFWSGGLLGLQDGTQDLYVRIAASDLSQDSESKSSKPLIISIPLAAAGAVLLFGISMCYYRRRRKDKGNGYLFRIQDVTSPMCFVLCSTGEKETSQLLSSRSPPSASSVLSYDTIKPGENNKGSDSSSFSFKSVSAATDHFSDSNKLGEGGFGRVYRGLLEGQQVAVKRLARTSGQGIEEFQNEITLIANLQHKNVVRLLGYCIEKEEKILIYEYMPNKSLDYYIFDRIRRSELSWAKRVVIIEGIAQGLLYLHKFSRFRVIHRDLKTSNILLDSEMNPKISDFGLARIFEQNEDQANTKRVVGTYGYMPPEYAMNGIFSTKFDVFSFGVIVLEIVSGRRTARFFDSESSSNLLRYSWELWREGKSLDLLDSSLDIPESGEEISRCINIALLCAQENAADRPTMSAVVSMLTSGAASLPAPRPPAFFLVAVPKKRLSSSLEGASTENDATVTVLTGR</sequence>
<evidence type="ECO:0000256" key="1">
    <source>
        <dbReference type="ARBA" id="ARBA00004251"/>
    </source>
</evidence>
<dbReference type="Pfam" id="PF07714">
    <property type="entry name" value="PK_Tyr_Ser-Thr"/>
    <property type="match status" value="1"/>
</dbReference>
<evidence type="ECO:0000256" key="11">
    <source>
        <dbReference type="ARBA" id="ARBA00022840"/>
    </source>
</evidence>
<keyword evidence="4" id="KW-0245">EGF-like domain</keyword>
<dbReference type="GO" id="GO:0004674">
    <property type="term" value="F:protein serine/threonine kinase activity"/>
    <property type="evidence" value="ECO:0007669"/>
    <property type="project" value="UniProtKB-KW"/>
</dbReference>
<dbReference type="Gene3D" id="3.30.200.20">
    <property type="entry name" value="Phosphorylase Kinase, domain 1"/>
    <property type="match status" value="1"/>
</dbReference>
<dbReference type="GO" id="GO:0051707">
    <property type="term" value="P:response to other organism"/>
    <property type="evidence" value="ECO:0007669"/>
    <property type="project" value="UniProtKB-ARBA"/>
</dbReference>
<dbReference type="InterPro" id="IPR000858">
    <property type="entry name" value="S_locus_glycoprot_dom"/>
</dbReference>
<dbReference type="EC" id="2.7.11.1" evidence="16"/>
<keyword evidence="7 20" id="KW-0732">Signal</keyword>
<dbReference type="PIRSF" id="PIRSF000641">
    <property type="entry name" value="SRK"/>
    <property type="match status" value="1"/>
</dbReference>
<keyword evidence="2" id="KW-1003">Cell membrane</keyword>
<dbReference type="CDD" id="cd14066">
    <property type="entry name" value="STKc_IRAK"/>
    <property type="match status" value="1"/>
</dbReference>
<dbReference type="InterPro" id="IPR001245">
    <property type="entry name" value="Ser-Thr/Tyr_kinase_cat_dom"/>
</dbReference>
<evidence type="ECO:0000256" key="18">
    <source>
        <dbReference type="SAM" id="MobiDB-lite"/>
    </source>
</evidence>
<feature type="compositionally biased region" description="Low complexity" evidence="18">
    <location>
        <begin position="495"/>
        <end position="510"/>
    </location>
</feature>
<dbReference type="PROSITE" id="PS00107">
    <property type="entry name" value="PROTEIN_KINASE_ATP"/>
    <property type="match status" value="1"/>
</dbReference>
<dbReference type="CDD" id="cd01098">
    <property type="entry name" value="PAN_AP_plant"/>
    <property type="match status" value="1"/>
</dbReference>
<evidence type="ECO:0000256" key="5">
    <source>
        <dbReference type="ARBA" id="ARBA00022679"/>
    </source>
</evidence>
<comment type="caution">
    <text evidence="24">The sequence shown here is derived from an EMBL/GenBank/DDBJ whole genome shotgun (WGS) entry which is preliminary data.</text>
</comment>
<dbReference type="Proteomes" id="UP000317650">
    <property type="component" value="Chromosome 6"/>
</dbReference>
<evidence type="ECO:0000259" key="21">
    <source>
        <dbReference type="PROSITE" id="PS50011"/>
    </source>
</evidence>
<evidence type="ECO:0000256" key="19">
    <source>
        <dbReference type="SAM" id="Phobius"/>
    </source>
</evidence>
<evidence type="ECO:0000256" key="20">
    <source>
        <dbReference type="SAM" id="SignalP"/>
    </source>
</evidence>
<protein>
    <recommendedName>
        <fullName evidence="16">Receptor-like serine/threonine-protein kinase</fullName>
        <ecNumber evidence="16">2.7.11.1</ecNumber>
    </recommendedName>
</protein>
<dbReference type="Pfam" id="PF01453">
    <property type="entry name" value="B_lectin"/>
    <property type="match status" value="1"/>
</dbReference>
<dbReference type="InterPro" id="IPR011009">
    <property type="entry name" value="Kinase-like_dom_sf"/>
</dbReference>
<dbReference type="InterPro" id="IPR024171">
    <property type="entry name" value="SRK-like_kinase"/>
</dbReference>
<dbReference type="PANTHER" id="PTHR27002">
    <property type="entry name" value="RECEPTOR-LIKE SERINE/THREONINE-PROTEIN KINASE SD1-8"/>
    <property type="match status" value="1"/>
</dbReference>
<evidence type="ECO:0000256" key="12">
    <source>
        <dbReference type="ARBA" id="ARBA00022989"/>
    </source>
</evidence>
<dbReference type="STRING" id="52838.A0A4S8ISH4"/>
<keyword evidence="8" id="KW-0677">Repeat</keyword>
<dbReference type="EMBL" id="PYDT01000009">
    <property type="protein sequence ID" value="THU51349.1"/>
    <property type="molecule type" value="Genomic_DNA"/>
</dbReference>
<keyword evidence="12 19" id="KW-1133">Transmembrane helix</keyword>
<dbReference type="SMART" id="SM00220">
    <property type="entry name" value="S_TKc"/>
    <property type="match status" value="1"/>
</dbReference>
<dbReference type="PROSITE" id="PS50927">
    <property type="entry name" value="BULB_LECTIN"/>
    <property type="match status" value="1"/>
</dbReference>
<dbReference type="Gene3D" id="2.90.10.10">
    <property type="entry name" value="Bulb-type lectin domain"/>
    <property type="match status" value="1"/>
</dbReference>
<reference evidence="24 25" key="1">
    <citation type="journal article" date="2019" name="Nat. Plants">
        <title>Genome sequencing of Musa balbisiana reveals subgenome evolution and function divergence in polyploid bananas.</title>
        <authorList>
            <person name="Yao X."/>
        </authorList>
    </citation>
    <scope>NUCLEOTIDE SEQUENCE [LARGE SCALE GENOMIC DNA]</scope>
    <source>
        <strain evidence="25">cv. DH-PKW</strain>
        <tissue evidence="24">Leaves</tissue>
    </source>
</reference>
<evidence type="ECO:0000313" key="25">
    <source>
        <dbReference type="Proteomes" id="UP000317650"/>
    </source>
</evidence>
<keyword evidence="6 19" id="KW-0812">Transmembrane</keyword>
<comment type="catalytic activity">
    <reaction evidence="16">
        <text>L-seryl-[protein] + ATP = O-phospho-L-seryl-[protein] + ADP + H(+)</text>
        <dbReference type="Rhea" id="RHEA:17989"/>
        <dbReference type="Rhea" id="RHEA-COMP:9863"/>
        <dbReference type="Rhea" id="RHEA-COMP:11604"/>
        <dbReference type="ChEBI" id="CHEBI:15378"/>
        <dbReference type="ChEBI" id="CHEBI:29999"/>
        <dbReference type="ChEBI" id="CHEBI:30616"/>
        <dbReference type="ChEBI" id="CHEBI:83421"/>
        <dbReference type="ChEBI" id="CHEBI:456216"/>
        <dbReference type="EC" id="2.7.11.1"/>
    </reaction>
</comment>
<feature type="signal peptide" evidence="20">
    <location>
        <begin position="1"/>
        <end position="29"/>
    </location>
</feature>
<name>A0A4S8ISH4_MUSBA</name>
<evidence type="ECO:0000256" key="3">
    <source>
        <dbReference type="ARBA" id="ARBA00022527"/>
    </source>
</evidence>
<organism evidence="24 25">
    <name type="scientific">Musa balbisiana</name>
    <name type="common">Banana</name>
    <dbReference type="NCBI Taxonomy" id="52838"/>
    <lineage>
        <taxon>Eukaryota</taxon>
        <taxon>Viridiplantae</taxon>
        <taxon>Streptophyta</taxon>
        <taxon>Embryophyta</taxon>
        <taxon>Tracheophyta</taxon>
        <taxon>Spermatophyta</taxon>
        <taxon>Magnoliopsida</taxon>
        <taxon>Liliopsida</taxon>
        <taxon>Zingiberales</taxon>
        <taxon>Musaceae</taxon>
        <taxon>Musa</taxon>
    </lineage>
</organism>
<dbReference type="AlphaFoldDB" id="A0A4S8ISH4"/>
<keyword evidence="10 16" id="KW-0418">Kinase</keyword>
<dbReference type="FunFam" id="1.10.510.10:FF:000060">
    <property type="entry name" value="G-type lectin S-receptor-like serine/threonine-protein kinase"/>
    <property type="match status" value="1"/>
</dbReference>
<accession>A0A4S8ISH4</accession>
<feature type="transmembrane region" description="Helical" evidence="19">
    <location>
        <begin position="437"/>
        <end position="459"/>
    </location>
</feature>
<evidence type="ECO:0000256" key="14">
    <source>
        <dbReference type="ARBA" id="ARBA00023157"/>
    </source>
</evidence>
<dbReference type="InterPro" id="IPR003609">
    <property type="entry name" value="Pan_app"/>
</dbReference>
<evidence type="ECO:0000256" key="13">
    <source>
        <dbReference type="ARBA" id="ARBA00023136"/>
    </source>
</evidence>
<evidence type="ECO:0000256" key="9">
    <source>
        <dbReference type="ARBA" id="ARBA00022741"/>
    </source>
</evidence>
<keyword evidence="14" id="KW-1015">Disulfide bond</keyword>
<evidence type="ECO:0000256" key="6">
    <source>
        <dbReference type="ARBA" id="ARBA00022692"/>
    </source>
</evidence>
<dbReference type="PROSITE" id="PS00108">
    <property type="entry name" value="PROTEIN_KINASE_ST"/>
    <property type="match status" value="1"/>
</dbReference>
<dbReference type="Pfam" id="PF00954">
    <property type="entry name" value="S_locus_glycop"/>
    <property type="match status" value="1"/>
</dbReference>
<comment type="subcellular location">
    <subcellularLocation>
        <location evidence="1">Cell membrane</location>
        <topology evidence="1">Single-pass type I membrane protein</topology>
    </subcellularLocation>
</comment>
<dbReference type="FunFam" id="2.90.10.10:FF:000005">
    <property type="entry name" value="G-type lectin S-receptor-like serine/threonine-protein kinase"/>
    <property type="match status" value="1"/>
</dbReference>
<dbReference type="PANTHER" id="PTHR27002:SF559">
    <property type="entry name" value="CYSTEINE-RICH RLK (RECEPTOR-LIKE KINASE) PROTEIN"/>
    <property type="match status" value="1"/>
</dbReference>
<feature type="region of interest" description="Disordered" evidence="18">
    <location>
        <begin position="495"/>
        <end position="527"/>
    </location>
</feature>
<comment type="catalytic activity">
    <reaction evidence="16">
        <text>L-threonyl-[protein] + ATP = O-phospho-L-threonyl-[protein] + ADP + H(+)</text>
        <dbReference type="Rhea" id="RHEA:46608"/>
        <dbReference type="Rhea" id="RHEA-COMP:11060"/>
        <dbReference type="Rhea" id="RHEA-COMP:11605"/>
        <dbReference type="ChEBI" id="CHEBI:15378"/>
        <dbReference type="ChEBI" id="CHEBI:30013"/>
        <dbReference type="ChEBI" id="CHEBI:30616"/>
        <dbReference type="ChEBI" id="CHEBI:61977"/>
        <dbReference type="ChEBI" id="CHEBI:456216"/>
        <dbReference type="EC" id="2.7.11.1"/>
    </reaction>
</comment>
<dbReference type="GO" id="GO:0005524">
    <property type="term" value="F:ATP binding"/>
    <property type="evidence" value="ECO:0007669"/>
    <property type="project" value="UniProtKB-UniRule"/>
</dbReference>
<keyword evidence="25" id="KW-1185">Reference proteome</keyword>
<dbReference type="Pfam" id="PF08276">
    <property type="entry name" value="PAN_2"/>
    <property type="match status" value="1"/>
</dbReference>
<comment type="similarity">
    <text evidence="16">Belongs to the protein kinase superfamily. Ser/Thr protein kinase family.</text>
</comment>
<dbReference type="GO" id="GO:0005886">
    <property type="term" value="C:plasma membrane"/>
    <property type="evidence" value="ECO:0007669"/>
    <property type="project" value="UniProtKB-SubCell"/>
</dbReference>
<dbReference type="PROSITE" id="PS50011">
    <property type="entry name" value="PROTEIN_KINASE_DOM"/>
    <property type="match status" value="1"/>
</dbReference>
<evidence type="ECO:0000256" key="10">
    <source>
        <dbReference type="ARBA" id="ARBA00022777"/>
    </source>
</evidence>
<evidence type="ECO:0000256" key="16">
    <source>
        <dbReference type="PIRNR" id="PIRNR000641"/>
    </source>
</evidence>
<dbReference type="SMART" id="SM00108">
    <property type="entry name" value="B_lectin"/>
    <property type="match status" value="1"/>
</dbReference>
<dbReference type="InterPro" id="IPR001480">
    <property type="entry name" value="Bulb-type_lectin_dom"/>
</dbReference>
<dbReference type="SMART" id="SM00473">
    <property type="entry name" value="PAN_AP"/>
    <property type="match status" value="1"/>
</dbReference>
<dbReference type="InterPro" id="IPR017441">
    <property type="entry name" value="Protein_kinase_ATP_BS"/>
</dbReference>
<evidence type="ECO:0000256" key="17">
    <source>
        <dbReference type="PROSITE-ProRule" id="PRU10141"/>
    </source>
</evidence>
<evidence type="ECO:0000256" key="7">
    <source>
        <dbReference type="ARBA" id="ARBA00022729"/>
    </source>
</evidence>
<keyword evidence="5 16" id="KW-0808">Transferase</keyword>
<evidence type="ECO:0000259" key="22">
    <source>
        <dbReference type="PROSITE" id="PS50927"/>
    </source>
</evidence>
<feature type="domain" description="Bulb-type lectin" evidence="22">
    <location>
        <begin position="30"/>
        <end position="151"/>
    </location>
</feature>
<dbReference type="Gene3D" id="1.10.510.10">
    <property type="entry name" value="Transferase(Phosphotransferase) domain 1"/>
    <property type="match status" value="1"/>
</dbReference>
<evidence type="ECO:0000259" key="23">
    <source>
        <dbReference type="PROSITE" id="PS50948"/>
    </source>
</evidence>
<evidence type="ECO:0000313" key="24">
    <source>
        <dbReference type="EMBL" id="THU51349.1"/>
    </source>
</evidence>
<dbReference type="GO" id="GO:0106310">
    <property type="term" value="F:protein serine kinase activity"/>
    <property type="evidence" value="ECO:0007669"/>
    <property type="project" value="RHEA"/>
</dbReference>
<evidence type="ECO:0000256" key="8">
    <source>
        <dbReference type="ARBA" id="ARBA00022737"/>
    </source>
</evidence>
<dbReference type="InterPro" id="IPR036426">
    <property type="entry name" value="Bulb-type_lectin_dom_sf"/>
</dbReference>
<evidence type="ECO:0000256" key="4">
    <source>
        <dbReference type="ARBA" id="ARBA00022536"/>
    </source>
</evidence>
<keyword evidence="15" id="KW-0325">Glycoprotein</keyword>
<gene>
    <name evidence="24" type="ORF">C4D60_Mb06t30090</name>
</gene>
<dbReference type="PROSITE" id="PS50948">
    <property type="entry name" value="PAN"/>
    <property type="match status" value="1"/>
</dbReference>
<feature type="domain" description="Protein kinase" evidence="21">
    <location>
        <begin position="540"/>
        <end position="826"/>
    </location>
</feature>
<feature type="chain" id="PRO_5020336613" description="Receptor-like serine/threonine-protein kinase" evidence="20">
    <location>
        <begin position="30"/>
        <end position="856"/>
    </location>
</feature>
<keyword evidence="13 19" id="KW-0472">Membrane</keyword>
<dbReference type="FunFam" id="3.30.200.20:FF:000142">
    <property type="entry name" value="Cysteine-rich receptor-like protein kinase 10"/>
    <property type="match status" value="1"/>
</dbReference>
<keyword evidence="3 16" id="KW-0723">Serine/threonine-protein kinase</keyword>
<dbReference type="GO" id="GO:0048544">
    <property type="term" value="P:recognition of pollen"/>
    <property type="evidence" value="ECO:0007669"/>
    <property type="project" value="InterPro"/>
</dbReference>
<dbReference type="SUPFAM" id="SSF56112">
    <property type="entry name" value="Protein kinase-like (PK-like)"/>
    <property type="match status" value="1"/>
</dbReference>
<keyword evidence="9 16" id="KW-0547">Nucleotide-binding</keyword>
<feature type="binding site" evidence="17">
    <location>
        <position position="567"/>
    </location>
    <ligand>
        <name>ATP</name>
        <dbReference type="ChEBI" id="CHEBI:30616"/>
    </ligand>
</feature>
<keyword evidence="11 16" id="KW-0067">ATP-binding</keyword>